<dbReference type="InterPro" id="IPR029442">
    <property type="entry name" value="GyrI-like"/>
</dbReference>
<dbReference type="InterPro" id="IPR010499">
    <property type="entry name" value="AraC_E-bd"/>
</dbReference>
<dbReference type="Proteomes" id="UP000050417">
    <property type="component" value="Unassembled WGS sequence"/>
</dbReference>
<protein>
    <submittedName>
        <fullName evidence="2">Transcriptional regulator</fullName>
    </submittedName>
</protein>
<keyword evidence="3" id="KW-1185">Reference proteome</keyword>
<sequence>MNTPFEKISVPARPVLSVRKTTSVENLPAELGRAYQAVMLYLQELNEQPVGEPFAIYYNMDMQALDVEMGFPVRAGLPGRGEVQANLLPAGEIVTSVHQGPYPSMAPTYEAMTAWMQENHYQPSGVVGEFYLNDPEEVKPEEVLTRIEFYLL</sequence>
<dbReference type="EMBL" id="LGCL01000018">
    <property type="protein sequence ID" value="KPL78424.1"/>
    <property type="molecule type" value="Genomic_DNA"/>
</dbReference>
<evidence type="ECO:0000313" key="3">
    <source>
        <dbReference type="Proteomes" id="UP000050417"/>
    </source>
</evidence>
<name>A0A0P6XP82_9CHLR</name>
<evidence type="ECO:0000313" key="2">
    <source>
        <dbReference type="EMBL" id="KPL78424.1"/>
    </source>
</evidence>
<reference evidence="2 3" key="1">
    <citation type="submission" date="2015-07" db="EMBL/GenBank/DDBJ databases">
        <title>Genome sequence of Ornatilinea apprima DSM 23815.</title>
        <authorList>
            <person name="Hemp J."/>
            <person name="Ward L.M."/>
            <person name="Pace L.A."/>
            <person name="Fischer W.W."/>
        </authorList>
    </citation>
    <scope>NUCLEOTIDE SEQUENCE [LARGE SCALE GENOMIC DNA]</scope>
    <source>
        <strain evidence="2 3">P3M-1</strain>
    </source>
</reference>
<feature type="domain" description="AraC effector-binding" evidence="1">
    <location>
        <begin position="3"/>
        <end position="152"/>
    </location>
</feature>
<dbReference type="SMART" id="SM00871">
    <property type="entry name" value="AraC_E_bind"/>
    <property type="match status" value="1"/>
</dbReference>
<dbReference type="Pfam" id="PF06445">
    <property type="entry name" value="GyrI-like"/>
    <property type="match status" value="1"/>
</dbReference>
<dbReference type="SUPFAM" id="SSF55136">
    <property type="entry name" value="Probable bacterial effector-binding domain"/>
    <property type="match status" value="1"/>
</dbReference>
<dbReference type="OrthoDB" id="9773308at2"/>
<dbReference type="STRING" id="1134406.ADN00_06780"/>
<comment type="caution">
    <text evidence="2">The sequence shown here is derived from an EMBL/GenBank/DDBJ whole genome shotgun (WGS) entry which is preliminary data.</text>
</comment>
<accession>A0A0P6XP82</accession>
<dbReference type="Gene3D" id="3.20.80.10">
    <property type="entry name" value="Regulatory factor, effector binding domain"/>
    <property type="match status" value="1"/>
</dbReference>
<dbReference type="RefSeq" id="WP_075062224.1">
    <property type="nucleotide sequence ID" value="NZ_LGCL01000018.1"/>
</dbReference>
<dbReference type="InterPro" id="IPR011256">
    <property type="entry name" value="Reg_factor_effector_dom_sf"/>
</dbReference>
<gene>
    <name evidence="2" type="ORF">ADN00_06780</name>
</gene>
<evidence type="ECO:0000259" key="1">
    <source>
        <dbReference type="SMART" id="SM00871"/>
    </source>
</evidence>
<organism evidence="2 3">
    <name type="scientific">Ornatilinea apprima</name>
    <dbReference type="NCBI Taxonomy" id="1134406"/>
    <lineage>
        <taxon>Bacteria</taxon>
        <taxon>Bacillati</taxon>
        <taxon>Chloroflexota</taxon>
        <taxon>Anaerolineae</taxon>
        <taxon>Anaerolineales</taxon>
        <taxon>Anaerolineaceae</taxon>
        <taxon>Ornatilinea</taxon>
    </lineage>
</organism>
<dbReference type="AlphaFoldDB" id="A0A0P6XP82"/>
<proteinExistence type="predicted"/>